<feature type="chain" id="PRO_5030549027" evidence="3">
    <location>
        <begin position="25"/>
        <end position="197"/>
    </location>
</feature>
<proteinExistence type="predicted"/>
<name>A0A7S1D950_CYCTE</name>
<evidence type="ECO:0000256" key="2">
    <source>
        <dbReference type="SAM" id="Phobius"/>
    </source>
</evidence>
<evidence type="ECO:0000256" key="3">
    <source>
        <dbReference type="SAM" id="SignalP"/>
    </source>
</evidence>
<organism evidence="4">
    <name type="scientific">Cyclophora tenuis</name>
    <name type="common">Marine diatom</name>
    <dbReference type="NCBI Taxonomy" id="216820"/>
    <lineage>
        <taxon>Eukaryota</taxon>
        <taxon>Sar</taxon>
        <taxon>Stramenopiles</taxon>
        <taxon>Ochrophyta</taxon>
        <taxon>Bacillariophyta</taxon>
        <taxon>Fragilariophyceae</taxon>
        <taxon>Fragilariophycidae</taxon>
        <taxon>Cyclophorales</taxon>
        <taxon>Cyclophoraceae</taxon>
        <taxon>Cyclophora</taxon>
    </lineage>
</organism>
<protein>
    <submittedName>
        <fullName evidence="4">Uncharacterized protein</fullName>
    </submittedName>
</protein>
<sequence>MMPHQRTFVLFFLFNTDFTTLTSALEKNDSISPSSAPSLPRKSFVPSSGPSVQATLSPTLPPTEIPTLGTEAPSIEQHLTLSPSDMPTYQPTYSATHQPTSGATPKHRKRSFISIAAKTVGWLILITLSVLLFGAVVSNRYRILYASRGMWLHVLRLGCTRWLLERFRRTSASTQDSSLNQIIFDQDLSEGLLMGDT</sequence>
<dbReference type="EMBL" id="HBFW01018454">
    <property type="protein sequence ID" value="CAD8940749.1"/>
    <property type="molecule type" value="Transcribed_RNA"/>
</dbReference>
<keyword evidence="2" id="KW-0812">Transmembrane</keyword>
<keyword evidence="3" id="KW-0732">Signal</keyword>
<feature type="transmembrane region" description="Helical" evidence="2">
    <location>
        <begin position="120"/>
        <end position="138"/>
    </location>
</feature>
<feature type="signal peptide" evidence="3">
    <location>
        <begin position="1"/>
        <end position="24"/>
    </location>
</feature>
<accession>A0A7S1D950</accession>
<evidence type="ECO:0000313" key="4">
    <source>
        <dbReference type="EMBL" id="CAD8940749.1"/>
    </source>
</evidence>
<reference evidence="4" key="1">
    <citation type="submission" date="2021-01" db="EMBL/GenBank/DDBJ databases">
        <authorList>
            <person name="Corre E."/>
            <person name="Pelletier E."/>
            <person name="Niang G."/>
            <person name="Scheremetjew M."/>
            <person name="Finn R."/>
            <person name="Kale V."/>
            <person name="Holt S."/>
            <person name="Cochrane G."/>
            <person name="Meng A."/>
            <person name="Brown T."/>
            <person name="Cohen L."/>
        </authorList>
    </citation>
    <scope>NUCLEOTIDE SEQUENCE</scope>
    <source>
        <strain evidence="4">ECT3854</strain>
    </source>
</reference>
<keyword evidence="2" id="KW-0472">Membrane</keyword>
<feature type="region of interest" description="Disordered" evidence="1">
    <location>
        <begin position="27"/>
        <end position="69"/>
    </location>
</feature>
<dbReference type="AlphaFoldDB" id="A0A7S1D950"/>
<gene>
    <name evidence="4" type="ORF">CTEN0397_LOCUS11815</name>
</gene>
<feature type="compositionally biased region" description="Polar residues" evidence="1">
    <location>
        <begin position="45"/>
        <end position="58"/>
    </location>
</feature>
<feature type="compositionally biased region" description="Polar residues" evidence="1">
    <location>
        <begin position="86"/>
        <end position="103"/>
    </location>
</feature>
<feature type="region of interest" description="Disordered" evidence="1">
    <location>
        <begin position="86"/>
        <end position="106"/>
    </location>
</feature>
<evidence type="ECO:0000256" key="1">
    <source>
        <dbReference type="SAM" id="MobiDB-lite"/>
    </source>
</evidence>
<keyword evidence="2" id="KW-1133">Transmembrane helix</keyword>